<keyword evidence="4 7" id="KW-0518">Myosin</keyword>
<dbReference type="Gene3D" id="3.40.850.10">
    <property type="entry name" value="Kinesin motor domain"/>
    <property type="match status" value="2"/>
</dbReference>
<dbReference type="OrthoDB" id="6108017at2759"/>
<dbReference type="InterPro" id="IPR027417">
    <property type="entry name" value="P-loop_NTPase"/>
</dbReference>
<dbReference type="PANTHER" id="PTHR13140">
    <property type="entry name" value="MYOSIN"/>
    <property type="match status" value="1"/>
</dbReference>
<dbReference type="EMBL" id="CADCXU010017670">
    <property type="protein sequence ID" value="CAB0006488.1"/>
    <property type="molecule type" value="Genomic_DNA"/>
</dbReference>
<dbReference type="GO" id="GO:0030139">
    <property type="term" value="C:endocytic vesicle"/>
    <property type="evidence" value="ECO:0007669"/>
    <property type="project" value="TreeGrafter"/>
</dbReference>
<dbReference type="GO" id="GO:0004843">
    <property type="term" value="F:cysteine-type deubiquitinase activity"/>
    <property type="evidence" value="ECO:0007669"/>
    <property type="project" value="InterPro"/>
</dbReference>
<feature type="compositionally biased region" description="Basic and acidic residues" evidence="8">
    <location>
        <begin position="1458"/>
        <end position="1467"/>
    </location>
</feature>
<dbReference type="InterPro" id="IPR036114">
    <property type="entry name" value="MYSc_Myo6"/>
</dbReference>
<sequence>MEQQKVWVSDPTEGFVPGVIVDIGMDEVTVQPLNNRKAPKVTVSLERLYLAEEYDNKDFDDNCSLMNLNEATLLNNIRNRYKKDKIYTYVANILIAVNPYFEIKDLYSSKIIKQYQGKSLGVMPPHVFAIADKSFRDMKTLKQSQSIIVSGESGAGKTESTKYLLRYLCDLWGTAAGPIEQKILDANPILEAFGNAKTTRNNNSSRFGKFMEVHFDSKCAVVGGFISHYLLEKSRIVMQSQEERNYHVFYLLCAGAPDEMRQVYKLTKPDDFHYLRNGCTQYFTNNNTERKLNNTQKSAAHASGGGLKDPMLDDVEDFTNMDKALSRLGLEKNEKLEIYAMVAAVLHLGNVSFEEDAEGTKGGCKVTPDSESSLAMAASLLFVDKDELRQALLNKVMMTARGGPKGTIIMVPLKVYEANSARDALAKALYSKLFDYIVQRINKSIPFQASSYYVGVLDIAGFEYFTVNSFEQFCINYCNEKLQQFFNERILKDEQELYQREGLQVKKIDFIDNQDCIDLIEGKGSGLFSLLDEESKLPKPSAEHFTNEVHKNWGTHFRLALPRASKLKAHREIRDSEGFLVRHFAGAVCYDTSKFIEKNNDALHASLEGLVQESQNPFLRNMFGNAVNSNNQKGKLTFISVGSKFQTQLGELMDKLKSTGTSFIRCIKPNQKMVDHQFEGGSILSQLQCSGMTSVLELMQQGYPSRTGFSELYDMYSKFLPPELARLDARLFCKLLFRALGMSEKDFRFGVSKIFFKPGKFAEFDAIMRSDPENLAKMVSMVKKWLLMTRWKKVQWCALSVIKLDRKIKYRAQCHITIQKNIRMYLARKQHRPRYKGIQKINNLQLNPKIKPEEVNAMHTSLMNKANRELAKLQQKLEFQKDEEEKERLKKIEEEIRKERERREKEEKEKQMEEQNKKLPEHIKNQTNNNTKYDLSKWKYSELRDTINTSCDIELLEAVVSMTALTFYSHHSVLVNGMINLTKHKEILKNSLHSQVTRFIKRVQLQYQFFNSTSVLWMFQTTTSMRRTFCCREYPGQFVYLLKILELASPWGAIAAEAVFWRNCRANPFCLSSLGESKWLNEATEESDDEDPALELRKPKMFVGLKNLGATCYVNSLLQLWFHMPEFREAVFLWNPEEDVSEKVPPTDTANGETPRSVVGHLQLLFILMQHGLRKTLDPKEFIRALSLEPSIQQDAQVEALYDKYKGGPRLKGIESLCRDCVTLKAKDIQMRSKMTEDAKTISTLLKQPLSDNDPAFWVGKHSLKAWRRMASYIYLSKDDDKVVTNGNDADDSDSETPVNGNHRNGKDSESAEAENDCKDQRNGADSESAVSPQHEKLVDTPLQLPSPEQFAEFNPHDHESCSSVAFAMKSVLENAKNDWFVNLSAGSLPPDRLDDFKKLYSDWQTVSKALDFISEKYVVECCRSPSGQENSSPGHAADRSPSAKRNSKRKRSPSVKENSETNECHRINEGEIEEEFNEDIVCSHGRLILQESSRRLVSKQAWSILKNYFPNCKELPKDVEPCPTCKMNIILVKGKHSLYIQYYCLVADHVSSTLYHSTAKCGREPPLYSLRNSTLVCFHDRLMMDLNNEKDVSLLAPVTVDEWNILSSLYKVDYEITCTYDPRGKVISTTP</sequence>
<dbReference type="InterPro" id="IPR001609">
    <property type="entry name" value="Myosin_head_motor_dom-like"/>
</dbReference>
<dbReference type="InterPro" id="IPR036961">
    <property type="entry name" value="Kinesin_motor_dom_sf"/>
</dbReference>
<dbReference type="CDD" id="cd21759">
    <property type="entry name" value="CBD_MYO6-like"/>
    <property type="match status" value="1"/>
</dbReference>
<gene>
    <name evidence="11" type="ORF">NTEN_LOCUS11965</name>
</gene>
<keyword evidence="6 7" id="KW-0009">Actin-binding</keyword>
<dbReference type="PROSITE" id="PS51844">
    <property type="entry name" value="SH3_LIKE"/>
    <property type="match status" value="1"/>
</dbReference>
<dbReference type="InterPro" id="IPR001394">
    <property type="entry name" value="Peptidase_C19_UCH"/>
</dbReference>
<dbReference type="SMART" id="SM00242">
    <property type="entry name" value="MYSc"/>
    <property type="match status" value="1"/>
</dbReference>
<dbReference type="Gene3D" id="3.90.70.10">
    <property type="entry name" value="Cysteine proteinases"/>
    <property type="match status" value="1"/>
</dbReference>
<evidence type="ECO:0000256" key="2">
    <source>
        <dbReference type="ARBA" id="ARBA00022741"/>
    </source>
</evidence>
<feature type="region of interest" description="Actin-binding" evidence="7">
    <location>
        <begin position="649"/>
        <end position="671"/>
    </location>
</feature>
<keyword evidence="12" id="KW-1185">Reference proteome</keyword>
<organism evidence="11 12">
    <name type="scientific">Nesidiocoris tenuis</name>
    <dbReference type="NCBI Taxonomy" id="355587"/>
    <lineage>
        <taxon>Eukaryota</taxon>
        <taxon>Metazoa</taxon>
        <taxon>Ecdysozoa</taxon>
        <taxon>Arthropoda</taxon>
        <taxon>Hexapoda</taxon>
        <taxon>Insecta</taxon>
        <taxon>Pterygota</taxon>
        <taxon>Neoptera</taxon>
        <taxon>Paraneoptera</taxon>
        <taxon>Hemiptera</taxon>
        <taxon>Heteroptera</taxon>
        <taxon>Panheteroptera</taxon>
        <taxon>Cimicomorpha</taxon>
        <taxon>Miridae</taxon>
        <taxon>Dicyphina</taxon>
        <taxon>Nesidiocoris</taxon>
    </lineage>
</organism>
<dbReference type="CDD" id="cd01382">
    <property type="entry name" value="MYSc_Myo6"/>
    <property type="match status" value="1"/>
</dbReference>
<dbReference type="Proteomes" id="UP000479000">
    <property type="component" value="Unassembled WGS sequence"/>
</dbReference>
<dbReference type="GO" id="GO:0007015">
    <property type="term" value="P:actin filament organization"/>
    <property type="evidence" value="ECO:0007669"/>
    <property type="project" value="TreeGrafter"/>
</dbReference>
<dbReference type="GO" id="GO:0051015">
    <property type="term" value="F:actin filament binding"/>
    <property type="evidence" value="ECO:0007669"/>
    <property type="project" value="InterPro"/>
</dbReference>
<dbReference type="PROSITE" id="PS00972">
    <property type="entry name" value="USP_1"/>
    <property type="match status" value="1"/>
</dbReference>
<feature type="compositionally biased region" description="Basic and acidic residues" evidence="8">
    <location>
        <begin position="1305"/>
        <end position="1325"/>
    </location>
</feature>
<feature type="region of interest" description="Disordered" evidence="8">
    <location>
        <begin position="899"/>
        <end position="928"/>
    </location>
</feature>
<evidence type="ECO:0008006" key="13">
    <source>
        <dbReference type="Google" id="ProtNLM"/>
    </source>
</evidence>
<evidence type="ECO:0000313" key="12">
    <source>
        <dbReference type="Proteomes" id="UP000479000"/>
    </source>
</evidence>
<dbReference type="GO" id="GO:0016579">
    <property type="term" value="P:protein deubiquitination"/>
    <property type="evidence" value="ECO:0007669"/>
    <property type="project" value="InterPro"/>
</dbReference>
<dbReference type="GO" id="GO:0030048">
    <property type="term" value="P:actin filament-based movement"/>
    <property type="evidence" value="ECO:0007669"/>
    <property type="project" value="TreeGrafter"/>
</dbReference>
<feature type="compositionally biased region" description="Basic and acidic residues" evidence="8">
    <location>
        <begin position="899"/>
        <end position="924"/>
    </location>
</feature>
<evidence type="ECO:0000256" key="6">
    <source>
        <dbReference type="ARBA" id="ARBA00023203"/>
    </source>
</evidence>
<dbReference type="PRINTS" id="PR00193">
    <property type="entry name" value="MYOSINHEAVY"/>
</dbReference>
<dbReference type="Gene3D" id="3.30.70.1590">
    <property type="match status" value="1"/>
</dbReference>
<dbReference type="FunFam" id="3.40.850.10:FF:000018">
    <property type="entry name" value="unconventional myosin-VI isoform X1"/>
    <property type="match status" value="1"/>
</dbReference>
<feature type="domain" description="Myosin motor" evidence="9">
    <location>
        <begin position="57"/>
        <end position="769"/>
    </location>
</feature>
<dbReference type="PROSITE" id="PS50096">
    <property type="entry name" value="IQ"/>
    <property type="match status" value="1"/>
</dbReference>
<dbReference type="GO" id="GO:0005886">
    <property type="term" value="C:plasma membrane"/>
    <property type="evidence" value="ECO:0007669"/>
    <property type="project" value="TreeGrafter"/>
</dbReference>
<feature type="region of interest" description="Disordered" evidence="8">
    <location>
        <begin position="1283"/>
        <end position="1337"/>
    </location>
</feature>
<dbReference type="Gene3D" id="1.10.10.820">
    <property type="match status" value="1"/>
</dbReference>
<evidence type="ECO:0000256" key="7">
    <source>
        <dbReference type="PROSITE-ProRule" id="PRU00782"/>
    </source>
</evidence>
<dbReference type="InterPro" id="IPR038765">
    <property type="entry name" value="Papain-like_cys_pep_sf"/>
</dbReference>
<feature type="binding site" evidence="7">
    <location>
        <begin position="151"/>
        <end position="158"/>
    </location>
    <ligand>
        <name>ATP</name>
        <dbReference type="ChEBI" id="CHEBI:30616"/>
    </ligand>
</feature>
<evidence type="ECO:0000256" key="8">
    <source>
        <dbReference type="SAM" id="MobiDB-lite"/>
    </source>
</evidence>
<evidence type="ECO:0000259" key="10">
    <source>
        <dbReference type="PROSITE" id="PS51844"/>
    </source>
</evidence>
<keyword evidence="5 7" id="KW-0505">Motor protein</keyword>
<proteinExistence type="inferred from homology"/>
<evidence type="ECO:0000256" key="3">
    <source>
        <dbReference type="ARBA" id="ARBA00022840"/>
    </source>
</evidence>
<dbReference type="Gene3D" id="6.10.220.10">
    <property type="match status" value="1"/>
</dbReference>
<keyword evidence="3 7" id="KW-0067">ATP-binding</keyword>
<dbReference type="Gene3D" id="1.20.120.720">
    <property type="entry name" value="Myosin VI head, motor domain, U50 subdomain"/>
    <property type="match status" value="1"/>
</dbReference>
<keyword evidence="2 7" id="KW-0547">Nucleotide-binding</keyword>
<dbReference type="GO" id="GO:0016459">
    <property type="term" value="C:myosin complex"/>
    <property type="evidence" value="ECO:0007669"/>
    <property type="project" value="UniProtKB-KW"/>
</dbReference>
<dbReference type="SUPFAM" id="SSF52540">
    <property type="entry name" value="P-loop containing nucleoside triphosphate hydrolases"/>
    <property type="match status" value="1"/>
</dbReference>
<feature type="non-terminal residue" evidence="11">
    <location>
        <position position="1632"/>
    </location>
</feature>
<evidence type="ECO:0000259" key="9">
    <source>
        <dbReference type="PROSITE" id="PS51456"/>
    </source>
</evidence>
<dbReference type="InterPro" id="IPR018200">
    <property type="entry name" value="USP_CS"/>
</dbReference>
<feature type="region of interest" description="Disordered" evidence="8">
    <location>
        <begin position="1425"/>
        <end position="1467"/>
    </location>
</feature>
<comment type="similarity">
    <text evidence="1 7">Belongs to the TRAFAC class myosin-kinesin ATPase superfamily. Myosin family.</text>
</comment>
<dbReference type="InterPro" id="IPR049016">
    <property type="entry name" value="MYO6_lever"/>
</dbReference>
<dbReference type="SUPFAM" id="SSF54001">
    <property type="entry name" value="Cysteine proteinases"/>
    <property type="match status" value="1"/>
</dbReference>
<dbReference type="PANTHER" id="PTHR13140:SF745">
    <property type="entry name" value="UNCONVENTIONAL MYOSIN-VI"/>
    <property type="match status" value="1"/>
</dbReference>
<dbReference type="Pfam" id="PF00063">
    <property type="entry name" value="Myosin_head"/>
    <property type="match status" value="1"/>
</dbReference>
<evidence type="ECO:0000313" key="11">
    <source>
        <dbReference type="EMBL" id="CAB0006488.1"/>
    </source>
</evidence>
<evidence type="ECO:0000256" key="5">
    <source>
        <dbReference type="ARBA" id="ARBA00023175"/>
    </source>
</evidence>
<evidence type="ECO:0000256" key="1">
    <source>
        <dbReference type="ARBA" id="ARBA00008314"/>
    </source>
</evidence>
<dbReference type="Pfam" id="PF02736">
    <property type="entry name" value="Myosin_N"/>
    <property type="match status" value="1"/>
</dbReference>
<name>A0A6H5GUG9_9HEMI</name>
<feature type="domain" description="Myosin N-terminal SH3-like" evidence="10">
    <location>
        <begin position="1"/>
        <end position="53"/>
    </location>
</feature>
<dbReference type="FunFam" id="1.20.58.530:FF:000006">
    <property type="entry name" value="Putative unconventional myosin-VI"/>
    <property type="match status" value="1"/>
</dbReference>
<dbReference type="Pfam" id="PF21521">
    <property type="entry name" value="MYO6_lever"/>
    <property type="match status" value="1"/>
</dbReference>
<accession>A0A6H5GUG9</accession>
<dbReference type="GO" id="GO:0000146">
    <property type="term" value="F:microfilament motor activity"/>
    <property type="evidence" value="ECO:0007669"/>
    <property type="project" value="TreeGrafter"/>
</dbReference>
<dbReference type="InterPro" id="IPR008989">
    <property type="entry name" value="Myosin_S1_N"/>
</dbReference>
<dbReference type="Gene3D" id="1.20.58.530">
    <property type="match status" value="1"/>
</dbReference>
<dbReference type="GO" id="GO:0005524">
    <property type="term" value="F:ATP binding"/>
    <property type="evidence" value="ECO:0007669"/>
    <property type="project" value="UniProtKB-UniRule"/>
</dbReference>
<dbReference type="Pfam" id="PF00443">
    <property type="entry name" value="UCH"/>
    <property type="match status" value="1"/>
</dbReference>
<evidence type="ECO:0000256" key="4">
    <source>
        <dbReference type="ARBA" id="ARBA00023123"/>
    </source>
</evidence>
<protein>
    <recommendedName>
        <fullName evidence="13">USP domain-containing protein</fullName>
    </recommendedName>
</protein>
<dbReference type="InterPro" id="IPR004009">
    <property type="entry name" value="SH3_Myosin"/>
</dbReference>
<dbReference type="PROSITE" id="PS51456">
    <property type="entry name" value="MYOSIN_MOTOR"/>
    <property type="match status" value="1"/>
</dbReference>
<dbReference type="Gene3D" id="2.30.30.360">
    <property type="entry name" value="Myosin S1 fragment, N-terminal"/>
    <property type="match status" value="1"/>
</dbReference>
<reference evidence="11 12" key="1">
    <citation type="submission" date="2020-02" db="EMBL/GenBank/DDBJ databases">
        <authorList>
            <person name="Ferguson B K."/>
        </authorList>
    </citation>
    <scope>NUCLEOTIDE SEQUENCE [LARGE SCALE GENOMIC DNA]</scope>
</reference>